<accession>A0A0E9X264</accession>
<reference evidence="1" key="1">
    <citation type="submission" date="2014-11" db="EMBL/GenBank/DDBJ databases">
        <authorList>
            <person name="Amaro Gonzalez C."/>
        </authorList>
    </citation>
    <scope>NUCLEOTIDE SEQUENCE</scope>
</reference>
<sequence length="62" mass="7076">MDLHQLHPRFKMSICHVFLGTSVAKIFGKLTLNIARLNLRADTAVVLLSKVLNLKFLCQLHF</sequence>
<organism evidence="1">
    <name type="scientific">Anguilla anguilla</name>
    <name type="common">European freshwater eel</name>
    <name type="synonym">Muraena anguilla</name>
    <dbReference type="NCBI Taxonomy" id="7936"/>
    <lineage>
        <taxon>Eukaryota</taxon>
        <taxon>Metazoa</taxon>
        <taxon>Chordata</taxon>
        <taxon>Craniata</taxon>
        <taxon>Vertebrata</taxon>
        <taxon>Euteleostomi</taxon>
        <taxon>Actinopterygii</taxon>
        <taxon>Neopterygii</taxon>
        <taxon>Teleostei</taxon>
        <taxon>Anguilliformes</taxon>
        <taxon>Anguillidae</taxon>
        <taxon>Anguilla</taxon>
    </lineage>
</organism>
<proteinExistence type="predicted"/>
<dbReference type="AlphaFoldDB" id="A0A0E9X264"/>
<evidence type="ECO:0000313" key="1">
    <source>
        <dbReference type="EMBL" id="JAH96802.1"/>
    </source>
</evidence>
<protein>
    <submittedName>
        <fullName evidence="1">Uncharacterized protein</fullName>
    </submittedName>
</protein>
<name>A0A0E9X264_ANGAN</name>
<dbReference type="EMBL" id="GBXM01011775">
    <property type="protein sequence ID" value="JAH96802.1"/>
    <property type="molecule type" value="Transcribed_RNA"/>
</dbReference>
<reference evidence="1" key="2">
    <citation type="journal article" date="2015" name="Fish Shellfish Immunol.">
        <title>Early steps in the European eel (Anguilla anguilla)-Vibrio vulnificus interaction in the gills: Role of the RtxA13 toxin.</title>
        <authorList>
            <person name="Callol A."/>
            <person name="Pajuelo D."/>
            <person name="Ebbesson L."/>
            <person name="Teles M."/>
            <person name="MacKenzie S."/>
            <person name="Amaro C."/>
        </authorList>
    </citation>
    <scope>NUCLEOTIDE SEQUENCE</scope>
</reference>